<evidence type="ECO:0000256" key="5">
    <source>
        <dbReference type="ARBA" id="ARBA00023065"/>
    </source>
</evidence>
<dbReference type="GO" id="GO:0008076">
    <property type="term" value="C:voltage-gated potassium channel complex"/>
    <property type="evidence" value="ECO:0007669"/>
    <property type="project" value="InterPro"/>
</dbReference>
<name>A0A0A7EK95_9GAMM</name>
<evidence type="ECO:0000256" key="6">
    <source>
        <dbReference type="ARBA" id="ARBA00023136"/>
    </source>
</evidence>
<dbReference type="STRING" id="1348114.OM33_18575"/>
<dbReference type="PRINTS" id="PR00169">
    <property type="entry name" value="KCHANNEL"/>
</dbReference>
<dbReference type="InterPro" id="IPR028325">
    <property type="entry name" value="VG_K_chnl"/>
</dbReference>
<evidence type="ECO:0000256" key="7">
    <source>
        <dbReference type="ARBA" id="ARBA00023303"/>
    </source>
</evidence>
<keyword evidence="6 8" id="KW-0472">Membrane</keyword>
<feature type="transmembrane region" description="Helical" evidence="8">
    <location>
        <begin position="47"/>
        <end position="72"/>
    </location>
</feature>
<dbReference type="EMBL" id="CP009889">
    <property type="protein sequence ID" value="AIY67080.1"/>
    <property type="molecule type" value="Genomic_DNA"/>
</dbReference>
<reference evidence="10 11" key="1">
    <citation type="submission" date="2014-11" db="EMBL/GenBank/DDBJ databases">
        <title>Complete Genome Sequence of Pseudoalteromonas sp. Strain OCN003 Isolated from Kaneohe Bay, Oahu, Hawaii.</title>
        <authorList>
            <person name="Beurmann S."/>
            <person name="Videau P."/>
            <person name="Ushijima B."/>
            <person name="Smith A.M."/>
            <person name="Aeby G.S."/>
            <person name="Callahan S.M."/>
            <person name="Belcaid M."/>
        </authorList>
    </citation>
    <scope>NUCLEOTIDE SEQUENCE [LARGE SCALE GENOMIC DNA]</scope>
    <source>
        <strain evidence="10 11">OCN003</strain>
    </source>
</reference>
<dbReference type="SUPFAM" id="SSF81324">
    <property type="entry name" value="Voltage-gated potassium channels"/>
    <property type="match status" value="1"/>
</dbReference>
<dbReference type="Proteomes" id="UP000030341">
    <property type="component" value="Chromosome 2"/>
</dbReference>
<dbReference type="Pfam" id="PF07885">
    <property type="entry name" value="Ion_trans_2"/>
    <property type="match status" value="1"/>
</dbReference>
<dbReference type="PANTHER" id="PTHR11537">
    <property type="entry name" value="VOLTAGE-GATED POTASSIUM CHANNEL"/>
    <property type="match status" value="1"/>
</dbReference>
<dbReference type="AlphaFoldDB" id="A0A0A7EK95"/>
<keyword evidence="3 8" id="KW-0812">Transmembrane</keyword>
<feature type="transmembrane region" description="Helical" evidence="8">
    <location>
        <begin position="84"/>
        <end position="102"/>
    </location>
</feature>
<organism evidence="10 11">
    <name type="scientific">Pseudoalteromonas piratica</name>
    <dbReference type="NCBI Taxonomy" id="1348114"/>
    <lineage>
        <taxon>Bacteria</taxon>
        <taxon>Pseudomonadati</taxon>
        <taxon>Pseudomonadota</taxon>
        <taxon>Gammaproteobacteria</taxon>
        <taxon>Alteromonadales</taxon>
        <taxon>Pseudoalteromonadaceae</taxon>
        <taxon>Pseudoalteromonas</taxon>
    </lineage>
</organism>
<dbReference type="RefSeq" id="WP_040135844.1">
    <property type="nucleotide sequence ID" value="NZ_CP009889.1"/>
</dbReference>
<feature type="transmembrane region" description="Helical" evidence="8">
    <location>
        <begin position="5"/>
        <end position="27"/>
    </location>
</feature>
<keyword evidence="5" id="KW-0406">Ion transport</keyword>
<dbReference type="GO" id="GO:0005249">
    <property type="term" value="F:voltage-gated potassium channel activity"/>
    <property type="evidence" value="ECO:0007669"/>
    <property type="project" value="InterPro"/>
</dbReference>
<proteinExistence type="predicted"/>
<feature type="domain" description="Potassium channel" evidence="9">
    <location>
        <begin position="140"/>
        <end position="190"/>
    </location>
</feature>
<keyword evidence="2" id="KW-0813">Transport</keyword>
<comment type="subcellular location">
    <subcellularLocation>
        <location evidence="1">Membrane</location>
        <topology evidence="1">Multi-pass membrane protein</topology>
    </subcellularLocation>
</comment>
<gene>
    <name evidence="10" type="ORF">OM33_18575</name>
</gene>
<dbReference type="PANTHER" id="PTHR11537:SF254">
    <property type="entry name" value="POTASSIUM VOLTAGE-GATED CHANNEL PROTEIN SHAB"/>
    <property type="match status" value="1"/>
</dbReference>
<dbReference type="eggNOG" id="ENOG502ZQPR">
    <property type="taxonomic scope" value="Bacteria"/>
</dbReference>
<evidence type="ECO:0000256" key="3">
    <source>
        <dbReference type="ARBA" id="ARBA00022692"/>
    </source>
</evidence>
<keyword evidence="4 8" id="KW-1133">Transmembrane helix</keyword>
<evidence type="ECO:0000256" key="2">
    <source>
        <dbReference type="ARBA" id="ARBA00022448"/>
    </source>
</evidence>
<dbReference type="GO" id="GO:0001508">
    <property type="term" value="P:action potential"/>
    <property type="evidence" value="ECO:0007669"/>
    <property type="project" value="TreeGrafter"/>
</dbReference>
<dbReference type="InterPro" id="IPR013099">
    <property type="entry name" value="K_chnl_dom"/>
</dbReference>
<dbReference type="HOGENOM" id="CLU_1466547_0_0_6"/>
<evidence type="ECO:0000313" key="10">
    <source>
        <dbReference type="EMBL" id="AIY67080.1"/>
    </source>
</evidence>
<dbReference type="OrthoDB" id="9813518at2"/>
<dbReference type="Gene3D" id="1.10.287.70">
    <property type="match status" value="1"/>
</dbReference>
<accession>A0A0A7EK95</accession>
<evidence type="ECO:0000256" key="4">
    <source>
        <dbReference type="ARBA" id="ARBA00022989"/>
    </source>
</evidence>
<keyword evidence="11" id="KW-1185">Reference proteome</keyword>
<protein>
    <recommendedName>
        <fullName evidence="9">Potassium channel domain-containing protein</fullName>
    </recommendedName>
</protein>
<feature type="transmembrane region" description="Helical" evidence="8">
    <location>
        <begin position="170"/>
        <end position="191"/>
    </location>
</feature>
<sequence>MLRLFFSNTVFLSLLSLFLIVIFQPFFDWYSSWVLNTFTEKTWLESTLTSFFNIVNALLILFPIYIILIGLYKYPIAKRSLKGIVNLYISVILVFSSIYFFMNTNEFSPTSDRPFKGMTIIYSKVKNPPFSTVDNSKLLPAAIDSFHYSVVTMTTVGYGDMYPTKWYSKLVVDIQLLIGVLLIVISINSYFSERKIN</sequence>
<evidence type="ECO:0000313" key="11">
    <source>
        <dbReference type="Proteomes" id="UP000030341"/>
    </source>
</evidence>
<evidence type="ECO:0000256" key="1">
    <source>
        <dbReference type="ARBA" id="ARBA00004141"/>
    </source>
</evidence>
<evidence type="ECO:0000259" key="9">
    <source>
        <dbReference type="Pfam" id="PF07885"/>
    </source>
</evidence>
<keyword evidence="7" id="KW-0407">Ion channel</keyword>
<dbReference type="KEGG" id="pseo:OM33_18575"/>
<evidence type="ECO:0000256" key="8">
    <source>
        <dbReference type="SAM" id="Phobius"/>
    </source>
</evidence>